<dbReference type="Gene3D" id="2.40.420.20">
    <property type="match status" value="1"/>
</dbReference>
<dbReference type="GO" id="GO:0022857">
    <property type="term" value="F:transmembrane transporter activity"/>
    <property type="evidence" value="ECO:0007669"/>
    <property type="project" value="InterPro"/>
</dbReference>
<dbReference type="EMBL" id="VSSQ01000282">
    <property type="protein sequence ID" value="MPL89518.1"/>
    <property type="molecule type" value="Genomic_DNA"/>
</dbReference>
<gene>
    <name evidence="3" type="ORF">SDC9_35554</name>
</gene>
<dbReference type="GO" id="GO:0060003">
    <property type="term" value="P:copper ion export"/>
    <property type="evidence" value="ECO:0007669"/>
    <property type="project" value="TreeGrafter"/>
</dbReference>
<dbReference type="InterPro" id="IPR006143">
    <property type="entry name" value="RND_pump_MFP"/>
</dbReference>
<dbReference type="PROSITE" id="PS51257">
    <property type="entry name" value="PROKAR_LIPOPROTEIN"/>
    <property type="match status" value="1"/>
</dbReference>
<evidence type="ECO:0000256" key="1">
    <source>
        <dbReference type="ARBA" id="ARBA00022448"/>
    </source>
</evidence>
<dbReference type="GO" id="GO:0016020">
    <property type="term" value="C:membrane"/>
    <property type="evidence" value="ECO:0007669"/>
    <property type="project" value="InterPro"/>
</dbReference>
<dbReference type="Gene3D" id="1.10.287.470">
    <property type="entry name" value="Helix hairpin bin"/>
    <property type="match status" value="1"/>
</dbReference>
<dbReference type="InterPro" id="IPR058649">
    <property type="entry name" value="CzcB_C"/>
</dbReference>
<dbReference type="GO" id="GO:0015679">
    <property type="term" value="P:plasma membrane copper ion transport"/>
    <property type="evidence" value="ECO:0007669"/>
    <property type="project" value="TreeGrafter"/>
</dbReference>
<name>A0A644VDV9_9ZZZZ</name>
<dbReference type="SUPFAM" id="SSF111369">
    <property type="entry name" value="HlyD-like secretion proteins"/>
    <property type="match status" value="1"/>
</dbReference>
<dbReference type="GO" id="GO:0030313">
    <property type="term" value="C:cell envelope"/>
    <property type="evidence" value="ECO:0007669"/>
    <property type="project" value="TreeGrafter"/>
</dbReference>
<evidence type="ECO:0000259" key="2">
    <source>
        <dbReference type="Pfam" id="PF25975"/>
    </source>
</evidence>
<dbReference type="AlphaFoldDB" id="A0A644VDV9"/>
<dbReference type="NCBIfam" id="TIGR01730">
    <property type="entry name" value="RND_mfp"/>
    <property type="match status" value="1"/>
</dbReference>
<keyword evidence="1" id="KW-0813">Transport</keyword>
<accession>A0A644VDV9</accession>
<comment type="caution">
    <text evidence="3">The sequence shown here is derived from an EMBL/GenBank/DDBJ whole genome shotgun (WGS) entry which is preliminary data.</text>
</comment>
<dbReference type="InterPro" id="IPR051909">
    <property type="entry name" value="MFP_Cation_Efflux"/>
</dbReference>
<dbReference type="PANTHER" id="PTHR30097">
    <property type="entry name" value="CATION EFFLUX SYSTEM PROTEIN CUSB"/>
    <property type="match status" value="1"/>
</dbReference>
<dbReference type="Gene3D" id="2.40.50.100">
    <property type="match status" value="1"/>
</dbReference>
<dbReference type="Pfam" id="PF25975">
    <property type="entry name" value="CzcB_C"/>
    <property type="match status" value="1"/>
</dbReference>
<evidence type="ECO:0000313" key="3">
    <source>
        <dbReference type="EMBL" id="MPL89518.1"/>
    </source>
</evidence>
<protein>
    <recommendedName>
        <fullName evidence="2">CzcB-like C-terminal circularly permuted SH3-like domain-containing protein</fullName>
    </recommendedName>
</protein>
<organism evidence="3">
    <name type="scientific">bioreactor metagenome</name>
    <dbReference type="NCBI Taxonomy" id="1076179"/>
    <lineage>
        <taxon>unclassified sequences</taxon>
        <taxon>metagenomes</taxon>
        <taxon>ecological metagenomes</taxon>
    </lineage>
</organism>
<feature type="domain" description="CzcB-like C-terminal circularly permuted SH3-like" evidence="2">
    <location>
        <begin position="422"/>
        <end position="483"/>
    </location>
</feature>
<dbReference type="PANTHER" id="PTHR30097:SF4">
    <property type="entry name" value="SLR6042 PROTEIN"/>
    <property type="match status" value="1"/>
</dbReference>
<reference evidence="3" key="1">
    <citation type="submission" date="2019-08" db="EMBL/GenBank/DDBJ databases">
        <authorList>
            <person name="Kucharzyk K."/>
            <person name="Murdoch R.W."/>
            <person name="Higgins S."/>
            <person name="Loffler F."/>
        </authorList>
    </citation>
    <scope>NUCLEOTIDE SEQUENCE</scope>
</reference>
<sequence length="499" mass="53722">MKRILYLVCLTAVMFGCKGKSEQPAGDHPHDEKLQLTAYSSDFEVFAEATPFVVGQPSDILAHFSFLKNFKPITEGKITVSLIVGTDGARQTLETPTRPGIYKFSLQPATAGTGKLVFDIATPQGTSQIVVSNIKVYTDVHDAQHDAADAVASSSNGVVFTKEQSWKVDFSTAAATREPFGQIIRTTAQIQPSQGDQQIITAKTAGIVLFPNGDVVDGKAVGAGQSLFSIEGGGMADNNLMVRYSGAESEYNRAKAEYDRKKELAKDNIVSQSELLKAQTEFTNAEAVFNNLRKNFSAGKQTVSSPISGFITQVLVSNGQYAEAGQPVLVVSQNRDLLIKAELQPKYFSILGGITSANIKVLDDGRTFTLEELNGRVVSFGKSSDLANPLIPVVFQVKNSAGLLSGSFVEMYIKTQTNAQAITVPNESVVEEMGNYFVYVQLTPEFFEKREIKKGVTDGFRTEVVSGIADSDRVVAKGAILVKLAQASGALDAHSGHVH</sequence>
<proteinExistence type="predicted"/>